<evidence type="ECO:0000313" key="3">
    <source>
        <dbReference type="Proteomes" id="UP000319516"/>
    </source>
</evidence>
<name>A0A542YT77_9MICO</name>
<dbReference type="Proteomes" id="UP000319516">
    <property type="component" value="Unassembled WGS sequence"/>
</dbReference>
<proteinExistence type="predicted"/>
<evidence type="ECO:0000256" key="1">
    <source>
        <dbReference type="SAM" id="Phobius"/>
    </source>
</evidence>
<gene>
    <name evidence="2" type="ORF">FB467_2432</name>
</gene>
<evidence type="ECO:0008006" key="4">
    <source>
        <dbReference type="Google" id="ProtNLM"/>
    </source>
</evidence>
<dbReference type="AlphaFoldDB" id="A0A542YT77"/>
<organism evidence="2 3">
    <name type="scientific">Ornithinicoccus hortensis</name>
    <dbReference type="NCBI Taxonomy" id="82346"/>
    <lineage>
        <taxon>Bacteria</taxon>
        <taxon>Bacillati</taxon>
        <taxon>Actinomycetota</taxon>
        <taxon>Actinomycetes</taxon>
        <taxon>Micrococcales</taxon>
        <taxon>Intrasporangiaceae</taxon>
        <taxon>Ornithinicoccus</taxon>
    </lineage>
</organism>
<accession>A0A542YT77</accession>
<sequence length="204" mass="21565">MKWYAETSGRRSRQMGGDLLLLAWVALWILVGRAVFGVVRLLAAPAEPLQDAGSTWSGRIEDVAANAVEIPLVGSRLEAPLLGAAGAGDRLVTAGQRLDEGVTSLAWLLSVAVAGLPILLVGGLYLVLRFRSVRRMTALARSRAVAGDRELLALRALVNQSPRRLAEVGPDAAAGWREGDPEVVAALASLELRRAGLLPAPRPA</sequence>
<dbReference type="OrthoDB" id="5198533at2"/>
<reference evidence="2 3" key="1">
    <citation type="submission" date="2019-06" db="EMBL/GenBank/DDBJ databases">
        <title>Sequencing the genomes of 1000 actinobacteria strains.</title>
        <authorList>
            <person name="Klenk H.-P."/>
        </authorList>
    </citation>
    <scope>NUCLEOTIDE SEQUENCE [LARGE SCALE GENOMIC DNA]</scope>
    <source>
        <strain evidence="2 3">DSM 12335</strain>
    </source>
</reference>
<keyword evidence="1" id="KW-0472">Membrane</keyword>
<comment type="caution">
    <text evidence="2">The sequence shown here is derived from an EMBL/GenBank/DDBJ whole genome shotgun (WGS) entry which is preliminary data.</text>
</comment>
<protein>
    <recommendedName>
        <fullName evidence="4">Transmembrane protein</fullName>
    </recommendedName>
</protein>
<keyword evidence="1" id="KW-1133">Transmembrane helix</keyword>
<evidence type="ECO:0000313" key="2">
    <source>
        <dbReference type="EMBL" id="TQL51290.1"/>
    </source>
</evidence>
<feature type="transmembrane region" description="Helical" evidence="1">
    <location>
        <begin position="105"/>
        <end position="128"/>
    </location>
</feature>
<keyword evidence="1" id="KW-0812">Transmembrane</keyword>
<keyword evidence="3" id="KW-1185">Reference proteome</keyword>
<dbReference type="EMBL" id="VFOP01000001">
    <property type="protein sequence ID" value="TQL51290.1"/>
    <property type="molecule type" value="Genomic_DNA"/>
</dbReference>
<dbReference type="RefSeq" id="WP_141785312.1">
    <property type="nucleotide sequence ID" value="NZ_BAAAIK010000010.1"/>
</dbReference>